<evidence type="ECO:0000313" key="1">
    <source>
        <dbReference type="EMBL" id="AYV84875.1"/>
    </source>
</evidence>
<protein>
    <submittedName>
        <fullName evidence="1">Uncharacterized protein</fullName>
    </submittedName>
</protein>
<gene>
    <name evidence="1" type="ORF">Hyperionvirus47_7</name>
</gene>
<name>A0A3G5ACB5_9VIRU</name>
<proteinExistence type="predicted"/>
<organism evidence="1">
    <name type="scientific">Hyperionvirus sp</name>
    <dbReference type="NCBI Taxonomy" id="2487770"/>
    <lineage>
        <taxon>Viruses</taxon>
        <taxon>Varidnaviria</taxon>
        <taxon>Bamfordvirae</taxon>
        <taxon>Nucleocytoviricota</taxon>
        <taxon>Megaviricetes</taxon>
        <taxon>Imitervirales</taxon>
        <taxon>Mimiviridae</taxon>
        <taxon>Klosneuvirinae</taxon>
    </lineage>
</organism>
<accession>A0A3G5ACB5</accession>
<sequence>MRRGRGRGRTGCGCGNRRNDLVDILPVLAIGECLDSALVDDPLNVYQSLGCVRAQGQVYSPQTNYYILGLANRVTSGI</sequence>
<dbReference type="EMBL" id="MK072429">
    <property type="protein sequence ID" value="AYV84875.1"/>
    <property type="molecule type" value="Genomic_DNA"/>
</dbReference>
<reference evidence="1" key="1">
    <citation type="submission" date="2018-10" db="EMBL/GenBank/DDBJ databases">
        <title>Hidden diversity of soil giant viruses.</title>
        <authorList>
            <person name="Schulz F."/>
            <person name="Alteio L."/>
            <person name="Goudeau D."/>
            <person name="Ryan E.M."/>
            <person name="Malmstrom R.R."/>
            <person name="Blanchard J."/>
            <person name="Woyke T."/>
        </authorList>
    </citation>
    <scope>NUCLEOTIDE SEQUENCE</scope>
    <source>
        <strain evidence="1">HYV1</strain>
    </source>
</reference>